<name>A0AAD7HQ06_9AGAR</name>
<proteinExistence type="predicted"/>
<reference evidence="1" key="1">
    <citation type="submission" date="2023-03" db="EMBL/GenBank/DDBJ databases">
        <title>Massive genome expansion in bonnet fungi (Mycena s.s.) driven by repeated elements and novel gene families across ecological guilds.</title>
        <authorList>
            <consortium name="Lawrence Berkeley National Laboratory"/>
            <person name="Harder C.B."/>
            <person name="Miyauchi S."/>
            <person name="Viragh M."/>
            <person name="Kuo A."/>
            <person name="Thoen E."/>
            <person name="Andreopoulos B."/>
            <person name="Lu D."/>
            <person name="Skrede I."/>
            <person name="Drula E."/>
            <person name="Henrissat B."/>
            <person name="Morin E."/>
            <person name="Kohler A."/>
            <person name="Barry K."/>
            <person name="LaButti K."/>
            <person name="Morin E."/>
            <person name="Salamov A."/>
            <person name="Lipzen A."/>
            <person name="Mereny Z."/>
            <person name="Hegedus B."/>
            <person name="Baldrian P."/>
            <person name="Stursova M."/>
            <person name="Weitz H."/>
            <person name="Taylor A."/>
            <person name="Grigoriev I.V."/>
            <person name="Nagy L.G."/>
            <person name="Martin F."/>
            <person name="Kauserud H."/>
        </authorList>
    </citation>
    <scope>NUCLEOTIDE SEQUENCE</scope>
    <source>
        <strain evidence="1">CBHHK182m</strain>
    </source>
</reference>
<dbReference type="EMBL" id="JARKIB010000192">
    <property type="protein sequence ID" value="KAJ7725695.1"/>
    <property type="molecule type" value="Genomic_DNA"/>
</dbReference>
<evidence type="ECO:0000313" key="2">
    <source>
        <dbReference type="Proteomes" id="UP001215598"/>
    </source>
</evidence>
<protein>
    <submittedName>
        <fullName evidence="1">Uncharacterized protein</fullName>
    </submittedName>
</protein>
<evidence type="ECO:0000313" key="1">
    <source>
        <dbReference type="EMBL" id="KAJ7725695.1"/>
    </source>
</evidence>
<gene>
    <name evidence="1" type="ORF">B0H16DRAFT_1471722</name>
</gene>
<keyword evidence="2" id="KW-1185">Reference proteome</keyword>
<organism evidence="1 2">
    <name type="scientific">Mycena metata</name>
    <dbReference type="NCBI Taxonomy" id="1033252"/>
    <lineage>
        <taxon>Eukaryota</taxon>
        <taxon>Fungi</taxon>
        <taxon>Dikarya</taxon>
        <taxon>Basidiomycota</taxon>
        <taxon>Agaricomycotina</taxon>
        <taxon>Agaricomycetes</taxon>
        <taxon>Agaricomycetidae</taxon>
        <taxon>Agaricales</taxon>
        <taxon>Marasmiineae</taxon>
        <taxon>Mycenaceae</taxon>
        <taxon>Mycena</taxon>
    </lineage>
</organism>
<comment type="caution">
    <text evidence="1">The sequence shown here is derived from an EMBL/GenBank/DDBJ whole genome shotgun (WGS) entry which is preliminary data.</text>
</comment>
<dbReference type="Proteomes" id="UP001215598">
    <property type="component" value="Unassembled WGS sequence"/>
</dbReference>
<sequence>MQHRSRTRIRTVGHLGLVQSANKYGSRSQTIQFPQLTRIRTVGHLGLVQPRPVEGEKDESLIISTQTCLAAFRLVFGIFGTVGHLGLIQKGQTKVTVEVGNVWDGAF</sequence>
<dbReference type="AlphaFoldDB" id="A0AAD7HQ06"/>
<accession>A0AAD7HQ06</accession>